<gene>
    <name evidence="2" type="ORF">AGR7C_Lc100141</name>
</gene>
<dbReference type="InterPro" id="IPR002477">
    <property type="entry name" value="Peptidoglycan-bd-like"/>
</dbReference>
<evidence type="ECO:0000313" key="3">
    <source>
        <dbReference type="Proteomes" id="UP000191987"/>
    </source>
</evidence>
<evidence type="ECO:0000259" key="1">
    <source>
        <dbReference type="Pfam" id="PF01471"/>
    </source>
</evidence>
<sequence length="248" mass="26972">MTTQTFDEWLISRLRDAGAYGGRMDGVHGREVITALERFQRAENLPVTGRADTPTVNLLRGVKKSQNPASTLVTHERVTMPAEPVWMRDARRYIGLKEIPGPKSNTTIMSWAKKLGGWIASWYQNDDTPWCGLFIANVIATTLPKEPLPSNPLGALNWKTFGVSGRIARGAILVFERKGGGHVGIYVGEDRTHYHVLGGNQDNAVSIARVEKSRLVSGGIRWPKTGEDAIGGAVQLSVTGAPASKSEA</sequence>
<dbReference type="EMBL" id="FBWG01000028">
    <property type="protein sequence ID" value="CUX41522.1"/>
    <property type="molecule type" value="Genomic_DNA"/>
</dbReference>
<dbReference type="NCBIfam" id="TIGR02594">
    <property type="entry name" value="TIGR02594 family protein"/>
    <property type="match status" value="1"/>
</dbReference>
<organism evidence="2 3">
    <name type="scientific">Agrobacterium deltaense Zutra 3/1</name>
    <dbReference type="NCBI Taxonomy" id="1183427"/>
    <lineage>
        <taxon>Bacteria</taxon>
        <taxon>Pseudomonadati</taxon>
        <taxon>Pseudomonadota</taxon>
        <taxon>Alphaproteobacteria</taxon>
        <taxon>Hyphomicrobiales</taxon>
        <taxon>Rhizobiaceae</taxon>
        <taxon>Rhizobium/Agrobacterium group</taxon>
        <taxon>Agrobacterium</taxon>
    </lineage>
</organism>
<dbReference type="InterPro" id="IPR036366">
    <property type="entry name" value="PGBDSf"/>
</dbReference>
<dbReference type="Pfam" id="PF01471">
    <property type="entry name" value="PG_binding_1"/>
    <property type="match status" value="1"/>
</dbReference>
<dbReference type="Gene3D" id="1.10.101.10">
    <property type="entry name" value="PGBD-like superfamily/PGBD"/>
    <property type="match status" value="1"/>
</dbReference>
<dbReference type="SUPFAM" id="SSF47090">
    <property type="entry name" value="PGBD-like"/>
    <property type="match status" value="1"/>
</dbReference>
<dbReference type="InterPro" id="IPR036365">
    <property type="entry name" value="PGBD-like_sf"/>
</dbReference>
<protein>
    <recommendedName>
        <fullName evidence="1">Peptidoglycan binding-like domain-containing protein</fullName>
    </recommendedName>
</protein>
<proteinExistence type="predicted"/>
<dbReference type="RefSeq" id="WP_080819466.1">
    <property type="nucleotide sequence ID" value="NZ_LT009749.1"/>
</dbReference>
<feature type="domain" description="Peptidoglycan binding-like" evidence="1">
    <location>
        <begin position="11"/>
        <end position="59"/>
    </location>
</feature>
<dbReference type="InterPro" id="IPR013423">
    <property type="entry name" value="CHP02594"/>
</dbReference>
<accession>A0A1S7QSL5</accession>
<dbReference type="AlphaFoldDB" id="A0A1S7QSL5"/>
<reference evidence="2 3" key="1">
    <citation type="submission" date="2016-01" db="EMBL/GenBank/DDBJ databases">
        <authorList>
            <person name="Oliw E.H."/>
        </authorList>
    </citation>
    <scope>NUCLEOTIDE SEQUENCE [LARGE SCALE GENOMIC DNA]</scope>
    <source>
        <strain evidence="2 3">Zutra 3-1</strain>
    </source>
</reference>
<dbReference type="Proteomes" id="UP000191987">
    <property type="component" value="Unassembled WGS sequence"/>
</dbReference>
<name>A0A1S7QSL5_9HYPH</name>
<evidence type="ECO:0000313" key="2">
    <source>
        <dbReference type="EMBL" id="CUX41522.1"/>
    </source>
</evidence>